<sequence length="166" mass="18433">MEASPNSSTFPSLFLESVVTSTKISVLPTNTSRIGQTSRPNVTSRPTACSSMRFDRNNISNYSTSYMSSTFATSNNTVQNMKSSVPNLSGHNISGQQISKFPALPSQSLSCEQCGRVYACEYTLKRHLRLECGKEATLQCPVCSRRTKHKHSLLRHINKFHPDITI</sequence>
<keyword evidence="1" id="KW-0479">Metal-binding</keyword>
<dbReference type="InterPro" id="IPR036236">
    <property type="entry name" value="Znf_C2H2_sf"/>
</dbReference>
<reference evidence="3" key="1">
    <citation type="journal article" date="2023" name="IScience">
        <title>Live-bearing cockroach genome reveals convergent evolutionary mechanisms linked to viviparity in insects and beyond.</title>
        <authorList>
            <person name="Fouks B."/>
            <person name="Harrison M.C."/>
            <person name="Mikhailova A.A."/>
            <person name="Marchal E."/>
            <person name="English S."/>
            <person name="Carruthers M."/>
            <person name="Jennings E.C."/>
            <person name="Chiamaka E.L."/>
            <person name="Frigard R.A."/>
            <person name="Pippel M."/>
            <person name="Attardo G.M."/>
            <person name="Benoit J.B."/>
            <person name="Bornberg-Bauer E."/>
            <person name="Tobe S.S."/>
        </authorList>
    </citation>
    <scope>NUCLEOTIDE SEQUENCE</scope>
    <source>
        <strain evidence="3">Stay&amp;Tobe</strain>
    </source>
</reference>
<evidence type="ECO:0000256" key="1">
    <source>
        <dbReference type="PROSITE-ProRule" id="PRU00042"/>
    </source>
</evidence>
<dbReference type="SUPFAM" id="SSF57667">
    <property type="entry name" value="beta-beta-alpha zinc fingers"/>
    <property type="match status" value="1"/>
</dbReference>
<keyword evidence="1" id="KW-0862">Zinc</keyword>
<organism evidence="3 4">
    <name type="scientific">Diploptera punctata</name>
    <name type="common">Pacific beetle cockroach</name>
    <dbReference type="NCBI Taxonomy" id="6984"/>
    <lineage>
        <taxon>Eukaryota</taxon>
        <taxon>Metazoa</taxon>
        <taxon>Ecdysozoa</taxon>
        <taxon>Arthropoda</taxon>
        <taxon>Hexapoda</taxon>
        <taxon>Insecta</taxon>
        <taxon>Pterygota</taxon>
        <taxon>Neoptera</taxon>
        <taxon>Polyneoptera</taxon>
        <taxon>Dictyoptera</taxon>
        <taxon>Blattodea</taxon>
        <taxon>Blaberoidea</taxon>
        <taxon>Blaberidae</taxon>
        <taxon>Diplopterinae</taxon>
        <taxon>Diploptera</taxon>
    </lineage>
</organism>
<dbReference type="Gene3D" id="3.30.160.60">
    <property type="entry name" value="Classic Zinc Finger"/>
    <property type="match status" value="1"/>
</dbReference>
<dbReference type="GO" id="GO:0008270">
    <property type="term" value="F:zinc ion binding"/>
    <property type="evidence" value="ECO:0007669"/>
    <property type="project" value="UniProtKB-KW"/>
</dbReference>
<feature type="domain" description="C2H2-type" evidence="2">
    <location>
        <begin position="109"/>
        <end position="136"/>
    </location>
</feature>
<dbReference type="Proteomes" id="UP001233999">
    <property type="component" value="Unassembled WGS sequence"/>
</dbReference>
<gene>
    <name evidence="3" type="ORF">L9F63_012164</name>
</gene>
<evidence type="ECO:0000313" key="4">
    <source>
        <dbReference type="Proteomes" id="UP001233999"/>
    </source>
</evidence>
<accession>A0AAD8AF99</accession>
<name>A0AAD8AF99_DIPPU</name>
<protein>
    <recommendedName>
        <fullName evidence="2">C2H2-type domain-containing protein</fullName>
    </recommendedName>
</protein>
<keyword evidence="1" id="KW-0863">Zinc-finger</keyword>
<comment type="caution">
    <text evidence="3">The sequence shown here is derived from an EMBL/GenBank/DDBJ whole genome shotgun (WGS) entry which is preliminary data.</text>
</comment>
<keyword evidence="4" id="KW-1185">Reference proteome</keyword>
<dbReference type="EMBL" id="JASPKZ010001960">
    <property type="protein sequence ID" value="KAJ9596783.1"/>
    <property type="molecule type" value="Genomic_DNA"/>
</dbReference>
<reference evidence="3" key="2">
    <citation type="submission" date="2023-05" db="EMBL/GenBank/DDBJ databases">
        <authorList>
            <person name="Fouks B."/>
        </authorList>
    </citation>
    <scope>NUCLEOTIDE SEQUENCE</scope>
    <source>
        <strain evidence="3">Stay&amp;Tobe</strain>
        <tissue evidence="3">Testes</tissue>
    </source>
</reference>
<dbReference type="SMART" id="SM00355">
    <property type="entry name" value="ZnF_C2H2"/>
    <property type="match status" value="2"/>
</dbReference>
<evidence type="ECO:0000313" key="3">
    <source>
        <dbReference type="EMBL" id="KAJ9596783.1"/>
    </source>
</evidence>
<dbReference type="InterPro" id="IPR013087">
    <property type="entry name" value="Znf_C2H2_type"/>
</dbReference>
<evidence type="ECO:0000259" key="2">
    <source>
        <dbReference type="PROSITE" id="PS50157"/>
    </source>
</evidence>
<dbReference type="PROSITE" id="PS50157">
    <property type="entry name" value="ZINC_FINGER_C2H2_2"/>
    <property type="match status" value="1"/>
</dbReference>
<proteinExistence type="predicted"/>
<dbReference type="AlphaFoldDB" id="A0AAD8AF99"/>